<reference evidence="1" key="1">
    <citation type="submission" date="2021-01" db="EMBL/GenBank/DDBJ databases">
        <title>Phytophthora aleatoria, a newly-described species from Pinus radiata is distinct from Phytophthora cactorum isolates based on comparative genomics.</title>
        <authorList>
            <person name="Mcdougal R."/>
            <person name="Panda P."/>
            <person name="Williams N."/>
            <person name="Studholme D.J."/>
        </authorList>
    </citation>
    <scope>NUCLEOTIDE SEQUENCE</scope>
    <source>
        <strain evidence="1">NZFS 4037</strain>
    </source>
</reference>
<gene>
    <name evidence="1" type="ORF">JG688_00009891</name>
</gene>
<evidence type="ECO:0000313" key="2">
    <source>
        <dbReference type="Proteomes" id="UP000709295"/>
    </source>
</evidence>
<name>A0A8J5INE3_9STRA</name>
<comment type="caution">
    <text evidence="1">The sequence shown here is derived from an EMBL/GenBank/DDBJ whole genome shotgun (WGS) entry which is preliminary data.</text>
</comment>
<accession>A0A8J5INE3</accession>
<sequence>MEELEEALAAEPKFLSKREFKLVVAADCATTNRSCRFPDSNHTKITGRCNVASCSFIVRGRLDVIGRVKVSSSVLRHQCQPRDHGNAPTVLAHAVACGLMKSTGGARVPDVIQALVLCMAPTFLTSKYTMFFLENDGLQPPAITVLRGRAMKIRIRSRSEYVYGDSLVHCSRYGKPGHNVRSCERHQKKLRNERRNVLCETRKKKS</sequence>
<proteinExistence type="predicted"/>
<dbReference type="EMBL" id="JAENGY010000592">
    <property type="protein sequence ID" value="KAG6959867.1"/>
    <property type="molecule type" value="Genomic_DNA"/>
</dbReference>
<evidence type="ECO:0000313" key="1">
    <source>
        <dbReference type="EMBL" id="KAG6959867.1"/>
    </source>
</evidence>
<protein>
    <submittedName>
        <fullName evidence="1">Uncharacterized protein</fullName>
    </submittedName>
</protein>
<organism evidence="1 2">
    <name type="scientific">Phytophthora aleatoria</name>
    <dbReference type="NCBI Taxonomy" id="2496075"/>
    <lineage>
        <taxon>Eukaryota</taxon>
        <taxon>Sar</taxon>
        <taxon>Stramenopiles</taxon>
        <taxon>Oomycota</taxon>
        <taxon>Peronosporomycetes</taxon>
        <taxon>Peronosporales</taxon>
        <taxon>Peronosporaceae</taxon>
        <taxon>Phytophthora</taxon>
    </lineage>
</organism>
<dbReference type="Proteomes" id="UP000709295">
    <property type="component" value="Unassembled WGS sequence"/>
</dbReference>
<keyword evidence="2" id="KW-1185">Reference proteome</keyword>
<dbReference type="AlphaFoldDB" id="A0A8J5INE3"/>